<keyword evidence="3" id="KW-1185">Reference proteome</keyword>
<organism evidence="2 3">
    <name type="scientific">Peptoanaerobacter stomatis</name>
    <dbReference type="NCBI Taxonomy" id="796937"/>
    <lineage>
        <taxon>Bacteria</taxon>
        <taxon>Bacillati</taxon>
        <taxon>Bacillota</taxon>
        <taxon>Clostridia</taxon>
        <taxon>Peptostreptococcales</taxon>
        <taxon>Filifactoraceae</taxon>
        <taxon>Peptoanaerobacter</taxon>
    </lineage>
</organism>
<proteinExistence type="predicted"/>
<evidence type="ECO:0000313" key="3">
    <source>
        <dbReference type="Proteomes" id="UP000005244"/>
    </source>
</evidence>
<evidence type="ECO:0000313" key="2">
    <source>
        <dbReference type="EMBL" id="EJU22039.1"/>
    </source>
</evidence>
<accession>J5UF13</accession>
<keyword evidence="1" id="KW-0812">Transmembrane</keyword>
<name>J5UF13_9FIRM</name>
<comment type="caution">
    <text evidence="2">The sequence shown here is derived from an EMBL/GenBank/DDBJ whole genome shotgun (WGS) entry which is preliminary data.</text>
</comment>
<protein>
    <submittedName>
        <fullName evidence="2">Phage holin protein</fullName>
    </submittedName>
</protein>
<evidence type="ECO:0000256" key="1">
    <source>
        <dbReference type="SAM" id="Phobius"/>
    </source>
</evidence>
<keyword evidence="1" id="KW-0472">Membrane</keyword>
<keyword evidence="1" id="KW-1133">Transmembrane helix</keyword>
<gene>
    <name evidence="2" type="ORF">HMPREF1143_0469</name>
</gene>
<feature type="transmembrane region" description="Helical" evidence="1">
    <location>
        <begin position="6"/>
        <end position="25"/>
    </location>
</feature>
<dbReference type="InterPro" id="IPR010026">
    <property type="entry name" value="Phage_holin_LL-H"/>
</dbReference>
<dbReference type="RefSeq" id="WP_009531176.1">
    <property type="nucleotide sequence ID" value="NZ_ALNK01000024.1"/>
</dbReference>
<dbReference type="Pfam" id="PF09682">
    <property type="entry name" value="Phage_holin_6_1"/>
    <property type="match status" value="1"/>
</dbReference>
<dbReference type="Proteomes" id="UP000005244">
    <property type="component" value="Unassembled WGS sequence"/>
</dbReference>
<reference evidence="2 3" key="1">
    <citation type="submission" date="2012-07" db="EMBL/GenBank/DDBJ databases">
        <authorList>
            <person name="Durkin A.S."/>
            <person name="McCorrison J."/>
            <person name="Torralba M."/>
            <person name="Gillis M."/>
            <person name="Methe B."/>
            <person name="Sutton G."/>
            <person name="Nelson K.E."/>
        </authorList>
    </citation>
    <scope>NUCLEOTIDE SEQUENCE [LARGE SCALE GENOMIC DNA]</scope>
    <source>
        <strain evidence="2 3">OBRC8</strain>
    </source>
</reference>
<sequence>MKKEYFDILISVLKIILMLVTIYVVPKFKTFIEENTTAKQRQELINFANIAIKIAEEYYKDKNKGKEKKDFVIEWLNKAGIKATEEQISNIIDMIVAWYNANGWNKAITKEVI</sequence>
<dbReference type="EMBL" id="ALNK01000024">
    <property type="protein sequence ID" value="EJU22039.1"/>
    <property type="molecule type" value="Genomic_DNA"/>
</dbReference>
<dbReference type="AlphaFoldDB" id="J5UF13"/>